<keyword evidence="3" id="KW-0812">Transmembrane</keyword>
<dbReference type="PANTHER" id="PTHR35603">
    <property type="match status" value="1"/>
</dbReference>
<dbReference type="Pfam" id="PF05433">
    <property type="entry name" value="Rick_17kDa_Anti"/>
    <property type="match status" value="1"/>
</dbReference>
<feature type="domain" description="Glycine zipper 2TM" evidence="4">
    <location>
        <begin position="128"/>
        <end position="166"/>
    </location>
</feature>
<proteinExistence type="predicted"/>
<keyword evidence="2 3" id="KW-0472">Membrane</keyword>
<dbReference type="InterPro" id="IPR008816">
    <property type="entry name" value="Gly_zipper_2TM_dom"/>
</dbReference>
<gene>
    <name evidence="5" type="ORF">JJB74_14955</name>
</gene>
<dbReference type="RefSeq" id="WP_200592821.1">
    <property type="nucleotide sequence ID" value="NZ_JAEPBG010000006.1"/>
</dbReference>
<protein>
    <submittedName>
        <fullName evidence="5">Glycine zipper 2TM domain-containing protein</fullName>
    </submittedName>
</protein>
<keyword evidence="6" id="KW-1185">Reference proteome</keyword>
<evidence type="ECO:0000313" key="5">
    <source>
        <dbReference type="EMBL" id="MBK4735917.1"/>
    </source>
</evidence>
<feature type="transmembrane region" description="Helical" evidence="3">
    <location>
        <begin position="12"/>
        <end position="36"/>
    </location>
</feature>
<dbReference type="PANTHER" id="PTHR35603:SF2">
    <property type="entry name" value="OUTER MEMBRANE LIPOPROTEIN"/>
    <property type="match status" value="1"/>
</dbReference>
<dbReference type="EMBL" id="JAEPBG010000006">
    <property type="protein sequence ID" value="MBK4735917.1"/>
    <property type="molecule type" value="Genomic_DNA"/>
</dbReference>
<comment type="caution">
    <text evidence="5">The sequence shown here is derived from an EMBL/GenBank/DDBJ whole genome shotgun (WGS) entry which is preliminary data.</text>
</comment>
<sequence length="171" mass="17208">METNQSSNRIHPLFAGAAASVMLVSLVGVAAITGLLPSSHGSVPAPVATLPQQVVVASAPAPAPQAAPVVVREVVEHRTVVHDQYVQHASVPHHTHPVQYAQYDATPHYAPAPVYQRPAVAANSPVGIGVGAVVGGLLGSQVGGGNGKTLATIAGAVGGGYVGNEVAKRNF</sequence>
<organism evidence="5 6">
    <name type="scientific">Noviherbaspirillum pedocola</name>
    <dbReference type="NCBI Taxonomy" id="2801341"/>
    <lineage>
        <taxon>Bacteria</taxon>
        <taxon>Pseudomonadati</taxon>
        <taxon>Pseudomonadota</taxon>
        <taxon>Betaproteobacteria</taxon>
        <taxon>Burkholderiales</taxon>
        <taxon>Oxalobacteraceae</taxon>
        <taxon>Noviherbaspirillum</taxon>
    </lineage>
</organism>
<evidence type="ECO:0000256" key="3">
    <source>
        <dbReference type="SAM" id="Phobius"/>
    </source>
</evidence>
<evidence type="ECO:0000259" key="4">
    <source>
        <dbReference type="Pfam" id="PF05433"/>
    </source>
</evidence>
<name>A0A934SZL1_9BURK</name>
<keyword evidence="3" id="KW-1133">Transmembrane helix</keyword>
<dbReference type="Proteomes" id="UP000622890">
    <property type="component" value="Unassembled WGS sequence"/>
</dbReference>
<dbReference type="GO" id="GO:0019867">
    <property type="term" value="C:outer membrane"/>
    <property type="evidence" value="ECO:0007669"/>
    <property type="project" value="InterPro"/>
</dbReference>
<comment type="subcellular location">
    <subcellularLocation>
        <location evidence="1">Membrane</location>
    </subcellularLocation>
</comment>
<accession>A0A934SZL1</accession>
<dbReference type="InterPro" id="IPR051407">
    <property type="entry name" value="Bact_OM_lipoprot/Surf_antigen"/>
</dbReference>
<evidence type="ECO:0000313" key="6">
    <source>
        <dbReference type="Proteomes" id="UP000622890"/>
    </source>
</evidence>
<reference evidence="5" key="1">
    <citation type="submission" date="2021-01" db="EMBL/GenBank/DDBJ databases">
        <title>Genome sequence of strain Noviherbaspirillum sp. DKR-6.</title>
        <authorList>
            <person name="Chaudhary D.K."/>
        </authorList>
    </citation>
    <scope>NUCLEOTIDE SEQUENCE</scope>
    <source>
        <strain evidence="5">DKR-6</strain>
    </source>
</reference>
<evidence type="ECO:0000256" key="1">
    <source>
        <dbReference type="ARBA" id="ARBA00004370"/>
    </source>
</evidence>
<dbReference type="AlphaFoldDB" id="A0A934SZL1"/>
<evidence type="ECO:0000256" key="2">
    <source>
        <dbReference type="ARBA" id="ARBA00023136"/>
    </source>
</evidence>